<dbReference type="AlphaFoldDB" id="A0A9W7F7Y4"/>
<accession>A0A9W7F7Y4</accession>
<protein>
    <recommendedName>
        <fullName evidence="4">Cytokinin riboside 5'-monophosphate phosphoribohydrolase</fullName>
    </recommendedName>
</protein>
<dbReference type="PANTHER" id="PTHR31223:SF70">
    <property type="entry name" value="LOG FAMILY PROTEIN YJL055W"/>
    <property type="match status" value="1"/>
</dbReference>
<name>A0A9W7F7Y4_9STRA</name>
<dbReference type="Proteomes" id="UP001165122">
    <property type="component" value="Unassembled WGS sequence"/>
</dbReference>
<evidence type="ECO:0008006" key="4">
    <source>
        <dbReference type="Google" id="ProtNLM"/>
    </source>
</evidence>
<dbReference type="GO" id="GO:0016799">
    <property type="term" value="F:hydrolase activity, hydrolyzing N-glycosyl compounds"/>
    <property type="evidence" value="ECO:0007669"/>
    <property type="project" value="TreeGrafter"/>
</dbReference>
<dbReference type="PANTHER" id="PTHR31223">
    <property type="entry name" value="LOG FAMILY PROTEIN YJL055W"/>
    <property type="match status" value="1"/>
</dbReference>
<keyword evidence="1" id="KW-1133">Transmembrane helix</keyword>
<dbReference type="InterPro" id="IPR031100">
    <property type="entry name" value="LOG_fam"/>
</dbReference>
<dbReference type="SUPFAM" id="SSF102405">
    <property type="entry name" value="MCP/YpsA-like"/>
    <property type="match status" value="1"/>
</dbReference>
<sequence>MTTGDNNLRLCCYGSSSSATPVAFLEEAYSLGKVLAERNHICVNGGGKNGCMGKMNDGCNDHGGIINAVIHEMFVLDGAEYLSAEGSSGRHSLIVTTGPNLKERKEKLVEGCDGIIVLPGGTGTFDELFEMVSQRCLGIFSKPIVCVSVDGFYDEVERLLKRAEKDKLLHVKVEDCVKIVKTSKEAVEWIEAQVGKEGGGAGSRAKTRGGSGGNGIFREYGRTLGVLAVGFGLGVFFARRK</sequence>
<reference evidence="3" key="1">
    <citation type="journal article" date="2023" name="Commun. Biol.">
        <title>Genome analysis of Parmales, the sister group of diatoms, reveals the evolutionary specialization of diatoms from phago-mixotrophs to photoautotrophs.</title>
        <authorList>
            <person name="Ban H."/>
            <person name="Sato S."/>
            <person name="Yoshikawa S."/>
            <person name="Yamada K."/>
            <person name="Nakamura Y."/>
            <person name="Ichinomiya M."/>
            <person name="Sato N."/>
            <person name="Blanc-Mathieu R."/>
            <person name="Endo H."/>
            <person name="Kuwata A."/>
            <person name="Ogata H."/>
        </authorList>
    </citation>
    <scope>NUCLEOTIDE SEQUENCE [LARGE SCALE GENOMIC DNA]</scope>
    <source>
        <strain evidence="3">NIES 3700</strain>
    </source>
</reference>
<feature type="transmembrane region" description="Helical" evidence="1">
    <location>
        <begin position="220"/>
        <end position="238"/>
    </location>
</feature>
<proteinExistence type="predicted"/>
<dbReference type="InterPro" id="IPR005269">
    <property type="entry name" value="LOG"/>
</dbReference>
<evidence type="ECO:0000313" key="2">
    <source>
        <dbReference type="EMBL" id="GMI06639.1"/>
    </source>
</evidence>
<dbReference type="Pfam" id="PF03641">
    <property type="entry name" value="Lysine_decarbox"/>
    <property type="match status" value="1"/>
</dbReference>
<dbReference type="NCBIfam" id="TIGR00730">
    <property type="entry name" value="Rossman fold protein, TIGR00730 family"/>
    <property type="match status" value="1"/>
</dbReference>
<keyword evidence="3" id="KW-1185">Reference proteome</keyword>
<dbReference type="OrthoDB" id="414463at2759"/>
<dbReference type="GO" id="GO:0009691">
    <property type="term" value="P:cytokinin biosynthetic process"/>
    <property type="evidence" value="ECO:0007669"/>
    <property type="project" value="InterPro"/>
</dbReference>
<dbReference type="EMBL" id="BRXW01000102">
    <property type="protein sequence ID" value="GMI06639.1"/>
    <property type="molecule type" value="Genomic_DNA"/>
</dbReference>
<keyword evidence="1" id="KW-0812">Transmembrane</keyword>
<evidence type="ECO:0000313" key="3">
    <source>
        <dbReference type="Proteomes" id="UP001165122"/>
    </source>
</evidence>
<comment type="caution">
    <text evidence="2">The sequence shown here is derived from an EMBL/GenBank/DDBJ whole genome shotgun (WGS) entry which is preliminary data.</text>
</comment>
<dbReference type="GO" id="GO:0005829">
    <property type="term" value="C:cytosol"/>
    <property type="evidence" value="ECO:0007669"/>
    <property type="project" value="TreeGrafter"/>
</dbReference>
<gene>
    <name evidence="2" type="ORF">TrLO_g3190</name>
</gene>
<dbReference type="Gene3D" id="3.40.50.450">
    <property type="match status" value="1"/>
</dbReference>
<keyword evidence="1" id="KW-0472">Membrane</keyword>
<evidence type="ECO:0000256" key="1">
    <source>
        <dbReference type="SAM" id="Phobius"/>
    </source>
</evidence>
<organism evidence="2 3">
    <name type="scientific">Triparma laevis f. longispina</name>
    <dbReference type="NCBI Taxonomy" id="1714387"/>
    <lineage>
        <taxon>Eukaryota</taxon>
        <taxon>Sar</taxon>
        <taxon>Stramenopiles</taxon>
        <taxon>Ochrophyta</taxon>
        <taxon>Bolidophyceae</taxon>
        <taxon>Parmales</taxon>
        <taxon>Triparmaceae</taxon>
        <taxon>Triparma</taxon>
    </lineage>
</organism>